<dbReference type="NCBIfam" id="TIGR00527">
    <property type="entry name" value="gcvH"/>
    <property type="match status" value="1"/>
</dbReference>
<dbReference type="GO" id="GO:0019464">
    <property type="term" value="P:glycine decarboxylation via glycine cleavage system"/>
    <property type="evidence" value="ECO:0007669"/>
    <property type="project" value="UniProtKB-UniRule"/>
</dbReference>
<dbReference type="Gene3D" id="2.40.50.100">
    <property type="match status" value="1"/>
</dbReference>
<dbReference type="PANTHER" id="PTHR11715:SF3">
    <property type="entry name" value="GLYCINE CLEAVAGE SYSTEM H PROTEIN-RELATED"/>
    <property type="match status" value="1"/>
</dbReference>
<dbReference type="HAMAP" id="MF_00272">
    <property type="entry name" value="GcvH"/>
    <property type="match status" value="1"/>
</dbReference>
<dbReference type="InterPro" id="IPR017453">
    <property type="entry name" value="GCV_H_sub"/>
</dbReference>
<evidence type="ECO:0000256" key="5">
    <source>
        <dbReference type="RuleBase" id="RU364055"/>
    </source>
</evidence>
<dbReference type="GO" id="GO:0005739">
    <property type="term" value="C:mitochondrion"/>
    <property type="evidence" value="ECO:0007669"/>
    <property type="project" value="UniProtKB-SubCell"/>
</dbReference>
<proteinExistence type="inferred from homology"/>
<dbReference type="CDD" id="cd06848">
    <property type="entry name" value="GCS_H"/>
    <property type="match status" value="1"/>
</dbReference>
<dbReference type="NCBIfam" id="NF002270">
    <property type="entry name" value="PRK01202.1"/>
    <property type="match status" value="1"/>
</dbReference>
<dbReference type="AlphaFoldDB" id="A0A0B6ZRS8"/>
<reference evidence="7" key="1">
    <citation type="submission" date="2014-12" db="EMBL/GenBank/DDBJ databases">
        <title>Insight into the proteome of Arion vulgaris.</title>
        <authorList>
            <person name="Aradska J."/>
            <person name="Bulat T."/>
            <person name="Smidak R."/>
            <person name="Sarate P."/>
            <person name="Gangsoo J."/>
            <person name="Sialana F."/>
            <person name="Bilban M."/>
            <person name="Lubec G."/>
        </authorList>
    </citation>
    <scope>NUCLEOTIDE SEQUENCE</scope>
    <source>
        <tissue evidence="7">Skin</tissue>
    </source>
</reference>
<organism evidence="7">
    <name type="scientific">Arion vulgaris</name>
    <dbReference type="NCBI Taxonomy" id="1028688"/>
    <lineage>
        <taxon>Eukaryota</taxon>
        <taxon>Metazoa</taxon>
        <taxon>Spiralia</taxon>
        <taxon>Lophotrochozoa</taxon>
        <taxon>Mollusca</taxon>
        <taxon>Gastropoda</taxon>
        <taxon>Heterobranchia</taxon>
        <taxon>Euthyneura</taxon>
        <taxon>Panpulmonata</taxon>
        <taxon>Eupulmonata</taxon>
        <taxon>Stylommatophora</taxon>
        <taxon>Helicina</taxon>
        <taxon>Arionoidea</taxon>
        <taxon>Arionidae</taxon>
        <taxon>Arion</taxon>
    </lineage>
</organism>
<comment type="function">
    <text evidence="5">The H protein shuttles the methylamine group of glycine from the P protein to the T protein.</text>
</comment>
<evidence type="ECO:0000256" key="1">
    <source>
        <dbReference type="ARBA" id="ARBA00009249"/>
    </source>
</evidence>
<feature type="domain" description="Lipoyl-binding" evidence="6">
    <location>
        <begin position="57"/>
        <end position="139"/>
    </location>
</feature>
<dbReference type="EMBL" id="HACG01024212">
    <property type="protein sequence ID" value="CEK71077.1"/>
    <property type="molecule type" value="Transcribed_RNA"/>
</dbReference>
<comment type="cofactor">
    <cofactor evidence="5">
        <name>(R)-lipoate</name>
        <dbReference type="ChEBI" id="CHEBI:83088"/>
    </cofactor>
    <text evidence="5">Binds 1 lipoyl cofactor covalently.</text>
</comment>
<evidence type="ECO:0000256" key="2">
    <source>
        <dbReference type="ARBA" id="ARBA00022823"/>
    </source>
</evidence>
<dbReference type="InterPro" id="IPR033753">
    <property type="entry name" value="GCV_H/Fam206"/>
</dbReference>
<dbReference type="GO" id="GO:0009249">
    <property type="term" value="P:protein lipoylation"/>
    <property type="evidence" value="ECO:0007669"/>
    <property type="project" value="TreeGrafter"/>
</dbReference>
<dbReference type="GO" id="GO:0005960">
    <property type="term" value="C:glycine cleavage complex"/>
    <property type="evidence" value="ECO:0007669"/>
    <property type="project" value="UniProtKB-UniRule"/>
</dbReference>
<evidence type="ECO:0000313" key="7">
    <source>
        <dbReference type="EMBL" id="CEK71077.1"/>
    </source>
</evidence>
<dbReference type="Pfam" id="PF01597">
    <property type="entry name" value="GCV_H"/>
    <property type="match status" value="1"/>
</dbReference>
<dbReference type="InterPro" id="IPR011053">
    <property type="entry name" value="Single_hybrid_motif"/>
</dbReference>
<evidence type="ECO:0000259" key="6">
    <source>
        <dbReference type="PROSITE" id="PS50968"/>
    </source>
</evidence>
<name>A0A0B6ZRS8_9EUPU</name>
<accession>A0A0B6ZRS8</accession>
<sequence>MAASISIKFVRTTFKLAKTARLAINTTVHTRQYSISRVLAARLYTDKHEWVSVDNSVGTVGISHYAQEQLGEIVYVETPEVGTKLQAYDVAGCLESVKAASEIFSPIGGTVKEVNKKLSEIPSLVNSSPLDDGWLYKLNLDPNTKTDNLMTEEAYEKYVGSLDTH</sequence>
<keyword evidence="2 4" id="KW-0450">Lipoyl</keyword>
<evidence type="ECO:0000256" key="4">
    <source>
        <dbReference type="PIRSR" id="PIRSR617453-50"/>
    </source>
</evidence>
<dbReference type="InterPro" id="IPR002930">
    <property type="entry name" value="GCV_H"/>
</dbReference>
<gene>
    <name evidence="7" type="primary">ORF76842</name>
</gene>
<evidence type="ECO:0000256" key="3">
    <source>
        <dbReference type="ARBA" id="ARBA00022946"/>
    </source>
</evidence>
<keyword evidence="5" id="KW-0496">Mitochondrion</keyword>
<comment type="subcellular location">
    <subcellularLocation>
        <location evidence="5">Mitochondrion</location>
    </subcellularLocation>
</comment>
<comment type="similarity">
    <text evidence="1 5">Belongs to the GcvH family.</text>
</comment>
<dbReference type="InterPro" id="IPR000089">
    <property type="entry name" value="Biotin_lipoyl"/>
</dbReference>
<protein>
    <recommendedName>
        <fullName evidence="5">Glycine cleavage system H protein</fullName>
    </recommendedName>
</protein>
<dbReference type="SUPFAM" id="SSF51230">
    <property type="entry name" value="Single hybrid motif"/>
    <property type="match status" value="1"/>
</dbReference>
<dbReference type="PANTHER" id="PTHR11715">
    <property type="entry name" value="GLYCINE CLEAVAGE SYSTEM H PROTEIN"/>
    <property type="match status" value="1"/>
</dbReference>
<dbReference type="PROSITE" id="PS50968">
    <property type="entry name" value="BIOTINYL_LIPOYL"/>
    <property type="match status" value="1"/>
</dbReference>
<dbReference type="InterPro" id="IPR003016">
    <property type="entry name" value="2-oxoA_DH_lipoyl-BS"/>
</dbReference>
<comment type="subunit">
    <text evidence="5">The glycine cleavage system is composed of four proteins: P, T, L and H.</text>
</comment>
<feature type="modified residue" description="N6-lipoyllysine" evidence="4">
    <location>
        <position position="98"/>
    </location>
</feature>
<keyword evidence="3 5" id="KW-0809">Transit peptide</keyword>
<dbReference type="PROSITE" id="PS00189">
    <property type="entry name" value="LIPOYL"/>
    <property type="match status" value="1"/>
</dbReference>